<feature type="non-terminal residue" evidence="2">
    <location>
        <position position="1"/>
    </location>
</feature>
<keyword evidence="1" id="KW-0812">Transmembrane</keyword>
<keyword evidence="1" id="KW-1133">Transmembrane helix</keyword>
<reference evidence="2" key="1">
    <citation type="journal article" date="2020" name="Stud. Mycol.">
        <title>101 Dothideomycetes genomes: a test case for predicting lifestyles and emergence of pathogens.</title>
        <authorList>
            <person name="Haridas S."/>
            <person name="Albert R."/>
            <person name="Binder M."/>
            <person name="Bloem J."/>
            <person name="Labutti K."/>
            <person name="Salamov A."/>
            <person name="Andreopoulos B."/>
            <person name="Baker S."/>
            <person name="Barry K."/>
            <person name="Bills G."/>
            <person name="Bluhm B."/>
            <person name="Cannon C."/>
            <person name="Castanera R."/>
            <person name="Culley D."/>
            <person name="Daum C."/>
            <person name="Ezra D."/>
            <person name="Gonzalez J."/>
            <person name="Henrissat B."/>
            <person name="Kuo A."/>
            <person name="Liang C."/>
            <person name="Lipzen A."/>
            <person name="Lutzoni F."/>
            <person name="Magnuson J."/>
            <person name="Mondo S."/>
            <person name="Nolan M."/>
            <person name="Ohm R."/>
            <person name="Pangilinan J."/>
            <person name="Park H.-J."/>
            <person name="Ramirez L."/>
            <person name="Alfaro M."/>
            <person name="Sun H."/>
            <person name="Tritt A."/>
            <person name="Yoshinaga Y."/>
            <person name="Zwiers L.-H."/>
            <person name="Turgeon B."/>
            <person name="Goodwin S."/>
            <person name="Spatafora J."/>
            <person name="Crous P."/>
            <person name="Grigoriev I."/>
        </authorList>
    </citation>
    <scope>NUCLEOTIDE SEQUENCE</scope>
    <source>
        <strain evidence="2">CBS 125425</strain>
    </source>
</reference>
<evidence type="ECO:0000313" key="3">
    <source>
        <dbReference type="Proteomes" id="UP000799444"/>
    </source>
</evidence>
<organism evidence="2 3">
    <name type="scientific">Polyplosphaeria fusca</name>
    <dbReference type="NCBI Taxonomy" id="682080"/>
    <lineage>
        <taxon>Eukaryota</taxon>
        <taxon>Fungi</taxon>
        <taxon>Dikarya</taxon>
        <taxon>Ascomycota</taxon>
        <taxon>Pezizomycotina</taxon>
        <taxon>Dothideomycetes</taxon>
        <taxon>Pleosporomycetidae</taxon>
        <taxon>Pleosporales</taxon>
        <taxon>Tetraplosphaeriaceae</taxon>
        <taxon>Polyplosphaeria</taxon>
    </lineage>
</organism>
<gene>
    <name evidence="2" type="ORF">EJ04DRAFT_605557</name>
</gene>
<feature type="non-terminal residue" evidence="2">
    <location>
        <position position="126"/>
    </location>
</feature>
<keyword evidence="1" id="KW-0472">Membrane</keyword>
<protein>
    <submittedName>
        <fullName evidence="2">Uncharacterized protein</fullName>
    </submittedName>
</protein>
<accession>A0A9P4QYK8</accession>
<keyword evidence="3" id="KW-1185">Reference proteome</keyword>
<feature type="transmembrane region" description="Helical" evidence="1">
    <location>
        <begin position="74"/>
        <end position="96"/>
    </location>
</feature>
<evidence type="ECO:0000256" key="1">
    <source>
        <dbReference type="SAM" id="Phobius"/>
    </source>
</evidence>
<dbReference type="Proteomes" id="UP000799444">
    <property type="component" value="Unassembled WGS sequence"/>
</dbReference>
<dbReference type="AlphaFoldDB" id="A0A9P4QYK8"/>
<comment type="caution">
    <text evidence="2">The sequence shown here is derived from an EMBL/GenBank/DDBJ whole genome shotgun (WGS) entry which is preliminary data.</text>
</comment>
<proteinExistence type="predicted"/>
<name>A0A9P4QYK8_9PLEO</name>
<dbReference type="OrthoDB" id="10635166at2759"/>
<sequence length="126" mass="14015">LHATAIGEPHARIGSSHSRASYGHCLEDVELNPDSFLVHSDLSSNDLKAISPKRRFSSRWKLKWKWKSRPDWKFGLYAGLSASTLVLVGNVIVIFLGSFSHGGFEDGIATIAVGQSTYIHRLSTWY</sequence>
<dbReference type="EMBL" id="ML996161">
    <property type="protein sequence ID" value="KAF2733474.1"/>
    <property type="molecule type" value="Genomic_DNA"/>
</dbReference>
<evidence type="ECO:0000313" key="2">
    <source>
        <dbReference type="EMBL" id="KAF2733474.1"/>
    </source>
</evidence>